<evidence type="ECO:0000256" key="18">
    <source>
        <dbReference type="ARBA" id="ARBA00023288"/>
    </source>
</evidence>
<comment type="cofactor">
    <cofactor evidence="20">
        <name>Zn(2+)</name>
        <dbReference type="ChEBI" id="CHEBI:29105"/>
    </cofactor>
    <text evidence="20">Binds 1 zinc ion per subunit.</text>
</comment>
<keyword evidence="10 23" id="KW-0732">Signal</keyword>
<accession>A0A9R0EB27</accession>
<dbReference type="OrthoDB" id="10031169at2759"/>
<evidence type="ECO:0000256" key="2">
    <source>
        <dbReference type="ARBA" id="ARBA00004609"/>
    </source>
</evidence>
<keyword evidence="14" id="KW-1133">Transmembrane helix</keyword>
<keyword evidence="17" id="KW-0325">Glycoprotein</keyword>
<feature type="domain" description="Peptidase M1 membrane alanine aminopeptidase" evidence="24">
    <location>
        <begin position="278"/>
        <end position="491"/>
    </location>
</feature>
<keyword evidence="5" id="KW-1003">Cell membrane</keyword>
<dbReference type="GO" id="GO:0070006">
    <property type="term" value="F:metalloaminopeptidase activity"/>
    <property type="evidence" value="ECO:0007669"/>
    <property type="project" value="TreeGrafter"/>
</dbReference>
<dbReference type="PANTHER" id="PTHR11533">
    <property type="entry name" value="PROTEASE M1 ZINC METALLOPROTEASE"/>
    <property type="match status" value="1"/>
</dbReference>
<comment type="similarity">
    <text evidence="3">Belongs to the peptidase M1 family.</text>
</comment>
<dbReference type="GeneID" id="126912773"/>
<evidence type="ECO:0000256" key="23">
    <source>
        <dbReference type="SAM" id="SignalP"/>
    </source>
</evidence>
<evidence type="ECO:0000256" key="13">
    <source>
        <dbReference type="ARBA" id="ARBA00022968"/>
    </source>
</evidence>
<feature type="compositionally biased region" description="Low complexity" evidence="22">
    <location>
        <begin position="965"/>
        <end position="998"/>
    </location>
</feature>
<dbReference type="PANTHER" id="PTHR11533:SF301">
    <property type="entry name" value="AMINOPEPTIDASE"/>
    <property type="match status" value="1"/>
</dbReference>
<keyword evidence="15" id="KW-0482">Metalloprotease</keyword>
<keyword evidence="7" id="KW-0645">Protease</keyword>
<evidence type="ECO:0000256" key="16">
    <source>
        <dbReference type="ARBA" id="ARBA00023136"/>
    </source>
</evidence>
<evidence type="ECO:0000256" key="9">
    <source>
        <dbReference type="ARBA" id="ARBA00022723"/>
    </source>
</evidence>
<evidence type="ECO:0000256" key="20">
    <source>
        <dbReference type="PIRSR" id="PIRSR634016-3"/>
    </source>
</evidence>
<dbReference type="GO" id="GO:0005886">
    <property type="term" value="C:plasma membrane"/>
    <property type="evidence" value="ECO:0007669"/>
    <property type="project" value="UniProtKB-SubCell"/>
</dbReference>
<keyword evidence="8" id="KW-0812">Transmembrane</keyword>
<dbReference type="FunFam" id="1.10.390.10:FF:000013">
    <property type="entry name" value="Aminopeptidase N"/>
    <property type="match status" value="1"/>
</dbReference>
<feature type="binding site" evidence="20">
    <location>
        <position position="377"/>
    </location>
    <ligand>
        <name>Zn(2+)</name>
        <dbReference type="ChEBI" id="CHEBI:29105"/>
        <note>catalytic</note>
    </ligand>
</feature>
<dbReference type="GO" id="GO:0005737">
    <property type="term" value="C:cytoplasm"/>
    <property type="evidence" value="ECO:0007669"/>
    <property type="project" value="TreeGrafter"/>
</dbReference>
<dbReference type="InterPro" id="IPR014782">
    <property type="entry name" value="Peptidase_M1_dom"/>
</dbReference>
<dbReference type="Pfam" id="PF01433">
    <property type="entry name" value="Peptidase_M1"/>
    <property type="match status" value="1"/>
</dbReference>
<dbReference type="InterPro" id="IPR027268">
    <property type="entry name" value="Peptidase_M4/M1_CTD_sf"/>
</dbReference>
<evidence type="ECO:0000256" key="19">
    <source>
        <dbReference type="PIRSR" id="PIRSR634016-1"/>
    </source>
</evidence>
<organism evidence="27 28">
    <name type="scientific">Spodoptera frugiperda</name>
    <name type="common">Fall armyworm</name>
    <dbReference type="NCBI Taxonomy" id="7108"/>
    <lineage>
        <taxon>Eukaryota</taxon>
        <taxon>Metazoa</taxon>
        <taxon>Ecdysozoa</taxon>
        <taxon>Arthropoda</taxon>
        <taxon>Hexapoda</taxon>
        <taxon>Insecta</taxon>
        <taxon>Pterygota</taxon>
        <taxon>Neoptera</taxon>
        <taxon>Endopterygota</taxon>
        <taxon>Lepidoptera</taxon>
        <taxon>Glossata</taxon>
        <taxon>Ditrysia</taxon>
        <taxon>Noctuoidea</taxon>
        <taxon>Noctuidae</taxon>
        <taxon>Amphipyrinae</taxon>
        <taxon>Spodoptera</taxon>
    </lineage>
</organism>
<gene>
    <name evidence="28" type="primary">LOC126912773</name>
</gene>
<protein>
    <submittedName>
        <fullName evidence="28">Membrane alanyl aminopeptidase-like</fullName>
    </submittedName>
</protein>
<dbReference type="InterPro" id="IPR045357">
    <property type="entry name" value="Aminopeptidase_N-like_N"/>
</dbReference>
<feature type="signal peptide" evidence="23">
    <location>
        <begin position="1"/>
        <end position="20"/>
    </location>
</feature>
<dbReference type="SUPFAM" id="SSF63737">
    <property type="entry name" value="Leukotriene A4 hydrolase N-terminal domain"/>
    <property type="match status" value="1"/>
</dbReference>
<dbReference type="Gene3D" id="2.60.40.1910">
    <property type="match status" value="1"/>
</dbReference>
<evidence type="ECO:0000256" key="3">
    <source>
        <dbReference type="ARBA" id="ARBA00010136"/>
    </source>
</evidence>
<keyword evidence="11" id="KW-0378">Hydrolase</keyword>
<feature type="binding site" evidence="20">
    <location>
        <position position="358"/>
    </location>
    <ligand>
        <name>Zn(2+)</name>
        <dbReference type="ChEBI" id="CHEBI:29105"/>
        <note>catalytic</note>
    </ligand>
</feature>
<dbReference type="GO" id="GO:0005615">
    <property type="term" value="C:extracellular space"/>
    <property type="evidence" value="ECO:0007669"/>
    <property type="project" value="TreeGrafter"/>
</dbReference>
<evidence type="ECO:0000256" key="8">
    <source>
        <dbReference type="ARBA" id="ARBA00022692"/>
    </source>
</evidence>
<feature type="region of interest" description="Disordered" evidence="22">
    <location>
        <begin position="933"/>
        <end position="1002"/>
    </location>
</feature>
<dbReference type="GO" id="GO:0098552">
    <property type="term" value="C:side of membrane"/>
    <property type="evidence" value="ECO:0007669"/>
    <property type="project" value="UniProtKB-KW"/>
</dbReference>
<evidence type="ECO:0000259" key="26">
    <source>
        <dbReference type="Pfam" id="PF17900"/>
    </source>
</evidence>
<name>A0A9R0EB27_SPOFR</name>
<feature type="domain" description="Aminopeptidase N-like N-terminal" evidence="26">
    <location>
        <begin position="51"/>
        <end position="243"/>
    </location>
</feature>
<keyword evidence="6" id="KW-0336">GPI-anchor</keyword>
<dbReference type="InterPro" id="IPR050344">
    <property type="entry name" value="Peptidase_M1_aminopeptidases"/>
</dbReference>
<evidence type="ECO:0000313" key="27">
    <source>
        <dbReference type="Proteomes" id="UP000829999"/>
    </source>
</evidence>
<evidence type="ECO:0000256" key="12">
    <source>
        <dbReference type="ARBA" id="ARBA00022833"/>
    </source>
</evidence>
<keyword evidence="18" id="KW-0449">Lipoprotein</keyword>
<evidence type="ECO:0000256" key="5">
    <source>
        <dbReference type="ARBA" id="ARBA00022475"/>
    </source>
</evidence>
<dbReference type="PRINTS" id="PR00756">
    <property type="entry name" value="ALADIPTASE"/>
</dbReference>
<comment type="subcellular location">
    <subcellularLocation>
        <location evidence="2">Cell membrane</location>
        <topology evidence="2">Lipid-anchor</topology>
        <topology evidence="2">GPI-anchor</topology>
    </subcellularLocation>
    <subcellularLocation>
        <location evidence="1">Membrane</location>
        <topology evidence="1">Single-pass type II membrane protein</topology>
    </subcellularLocation>
</comment>
<dbReference type="Proteomes" id="UP000829999">
    <property type="component" value="Chromosome 29"/>
</dbReference>
<feature type="compositionally biased region" description="Low complexity" evidence="22">
    <location>
        <begin position="941"/>
        <end position="957"/>
    </location>
</feature>
<dbReference type="RefSeq" id="XP_050562657.1">
    <property type="nucleotide sequence ID" value="XM_050706700.1"/>
</dbReference>
<feature type="domain" description="ERAP1-like C-terminal" evidence="25">
    <location>
        <begin position="589"/>
        <end position="904"/>
    </location>
</feature>
<dbReference type="FunFam" id="2.60.40.1730:FF:000012">
    <property type="entry name" value="Aminopeptidase N"/>
    <property type="match status" value="1"/>
</dbReference>
<evidence type="ECO:0000256" key="11">
    <source>
        <dbReference type="ARBA" id="ARBA00022801"/>
    </source>
</evidence>
<evidence type="ECO:0000256" key="1">
    <source>
        <dbReference type="ARBA" id="ARBA00004606"/>
    </source>
</evidence>
<keyword evidence="12 20" id="KW-0862">Zinc</keyword>
<feature type="binding site" evidence="20">
    <location>
        <position position="354"/>
    </location>
    <ligand>
        <name>Zn(2+)</name>
        <dbReference type="ChEBI" id="CHEBI:29105"/>
        <note>catalytic</note>
    </ligand>
</feature>
<dbReference type="CDD" id="cd09601">
    <property type="entry name" value="M1_APN-Q_like"/>
    <property type="match status" value="1"/>
</dbReference>
<feature type="active site" description="Proton acceptor" evidence="19">
    <location>
        <position position="355"/>
    </location>
</feature>
<dbReference type="InterPro" id="IPR034016">
    <property type="entry name" value="M1_APN-typ"/>
</dbReference>
<feature type="chain" id="PRO_5040446947" evidence="23">
    <location>
        <begin position="21"/>
        <end position="1020"/>
    </location>
</feature>
<dbReference type="SUPFAM" id="SSF55486">
    <property type="entry name" value="Metalloproteases ('zincins'), catalytic domain"/>
    <property type="match status" value="1"/>
</dbReference>
<evidence type="ECO:0000256" key="15">
    <source>
        <dbReference type="ARBA" id="ARBA00023049"/>
    </source>
</evidence>
<dbReference type="GO" id="GO:0043171">
    <property type="term" value="P:peptide catabolic process"/>
    <property type="evidence" value="ECO:0007669"/>
    <property type="project" value="TreeGrafter"/>
</dbReference>
<keyword evidence="13" id="KW-0735">Signal-anchor</keyword>
<dbReference type="Pfam" id="PF17900">
    <property type="entry name" value="Peptidase_M1_N"/>
    <property type="match status" value="1"/>
</dbReference>
<keyword evidence="4" id="KW-0031">Aminopeptidase</keyword>
<evidence type="ECO:0000256" key="10">
    <source>
        <dbReference type="ARBA" id="ARBA00022729"/>
    </source>
</evidence>
<dbReference type="Gene3D" id="1.25.50.20">
    <property type="match status" value="1"/>
</dbReference>
<keyword evidence="9 20" id="KW-0479">Metal-binding</keyword>
<keyword evidence="27" id="KW-1185">Reference proteome</keyword>
<dbReference type="GO" id="GO:0042277">
    <property type="term" value="F:peptide binding"/>
    <property type="evidence" value="ECO:0007669"/>
    <property type="project" value="TreeGrafter"/>
</dbReference>
<dbReference type="Gene3D" id="2.60.40.1730">
    <property type="entry name" value="tricorn interacting facor f3 domain"/>
    <property type="match status" value="1"/>
</dbReference>
<evidence type="ECO:0000259" key="25">
    <source>
        <dbReference type="Pfam" id="PF11838"/>
    </source>
</evidence>
<dbReference type="GO" id="GO:0008270">
    <property type="term" value="F:zinc ion binding"/>
    <property type="evidence" value="ECO:0007669"/>
    <property type="project" value="InterPro"/>
</dbReference>
<keyword evidence="16" id="KW-0472">Membrane</keyword>
<evidence type="ECO:0000256" key="4">
    <source>
        <dbReference type="ARBA" id="ARBA00022438"/>
    </source>
</evidence>
<feature type="site" description="Transition state stabilizer" evidence="21">
    <location>
        <position position="441"/>
    </location>
</feature>
<dbReference type="InterPro" id="IPR001930">
    <property type="entry name" value="Peptidase_M1"/>
</dbReference>
<evidence type="ECO:0000256" key="22">
    <source>
        <dbReference type="SAM" id="MobiDB-lite"/>
    </source>
</evidence>
<dbReference type="GO" id="GO:0006508">
    <property type="term" value="P:proteolysis"/>
    <property type="evidence" value="ECO:0007669"/>
    <property type="project" value="UniProtKB-KW"/>
</dbReference>
<dbReference type="AlphaFoldDB" id="A0A9R0EB27"/>
<evidence type="ECO:0000256" key="6">
    <source>
        <dbReference type="ARBA" id="ARBA00022622"/>
    </source>
</evidence>
<evidence type="ECO:0000256" key="7">
    <source>
        <dbReference type="ARBA" id="ARBA00022670"/>
    </source>
</evidence>
<evidence type="ECO:0000259" key="24">
    <source>
        <dbReference type="Pfam" id="PF01433"/>
    </source>
</evidence>
<proteinExistence type="inferred from homology"/>
<dbReference type="Gene3D" id="1.10.390.10">
    <property type="entry name" value="Neutral Protease Domain 2"/>
    <property type="match status" value="1"/>
</dbReference>
<dbReference type="FunFam" id="2.60.40.1910:FF:000008">
    <property type="entry name" value="Aminopeptidase"/>
    <property type="match status" value="1"/>
</dbReference>
<evidence type="ECO:0000256" key="21">
    <source>
        <dbReference type="PIRSR" id="PIRSR634016-4"/>
    </source>
</evidence>
<evidence type="ECO:0000256" key="17">
    <source>
        <dbReference type="ARBA" id="ARBA00023180"/>
    </source>
</evidence>
<dbReference type="InterPro" id="IPR024571">
    <property type="entry name" value="ERAP1-like_C_dom"/>
</dbReference>
<evidence type="ECO:0000313" key="28">
    <source>
        <dbReference type="RefSeq" id="XP_050562657.1"/>
    </source>
</evidence>
<dbReference type="InterPro" id="IPR042097">
    <property type="entry name" value="Aminopeptidase_N-like_N_sf"/>
</dbReference>
<dbReference type="Pfam" id="PF11838">
    <property type="entry name" value="ERAP1_C"/>
    <property type="match status" value="1"/>
</dbReference>
<evidence type="ECO:0000256" key="14">
    <source>
        <dbReference type="ARBA" id="ARBA00022989"/>
    </source>
</evidence>
<dbReference type="CTD" id="692563"/>
<reference evidence="28" key="1">
    <citation type="submission" date="2025-08" db="UniProtKB">
        <authorList>
            <consortium name="RefSeq"/>
        </authorList>
    </citation>
    <scope>IDENTIFICATION</scope>
    <source>
        <tissue evidence="28">Whole larval tissue</tissue>
    </source>
</reference>
<sequence>MASRWFNLLLGVILLQSVLAFGPIDVTDAEWIEYMGLINNPNYRLPTTTRPLHYKVRLQPNLDQDFELNGDVEINIKVESVNQPINEIKLHCQDMVINSLTVTSTTNTENLAQGTQFVCEETTSFLTIPTTTQLPNGNEYIIKISFVGKLQSGMRGFYRSWFFDENKQKRWMATTQFQPGHARQAFPCYDEPGFKATFDIILVRDDSLISLSNMPIKDTIPSTLYPQKKEDIYYTTPIMSTYLLAFIVADYKRIESGTNVNRPFHIYARGNVGDTGKYSLEVGEKLLTLMELYTQYNYYTMAPNMEMKQAAIPDFSAGAMENWGLLTYREALILYDPENSNNFYKQRIANIISHEIAHMWFGNLVTCAWWDTLWLNEGFARYYQYYMTDKAEPHMGFKTRFIVEQLQVAMLSDSFSNAHALTNPAVSDPDSVSNHFSTITYAKGASILRMTEHLLGGDTYEKGLREYLKKREFNTAEPKDLFESLDAAANADNSLADYDDMTIAKYFASWSEKAGHPLLTVHVDHASGRMTVVQTQFDVNSGVSSDNGLWHIPLTWTRAGNPEFENLKPSEFMSGPLKIINRGSTGREWVIFNKQQSGFYRVNYDATTWALLTQALRSNEREAIHEYNRAQIVDDVFVLARSNILSYTRALNILSFLEFEDKYAPWVAAITGFNFALRRLAHKTEEQQKLKDIIFKSSAAIIQRLGYTEASNADPLFMDNLLRMHLMTFLCNAGHAQCSQTGKEYFKAWRESGTRIPPNMRPWVYCEGLRTGDLADFDYFWNRYVDEDLSNEKVVMIGAAGCTGNTAALHKFLSVIVDPKPTEQSTELIRPQDYSAAISSAVTSNEYNTMKVLEWLKDNPSHLQNGNGVSLLRSAASRLLKEADILQVENWFITITSDEAIQAIKDGFATSRNNIKWYESRVGEFSDYFETGYFDDLTGGSETPDPTTPEPTTAEPTTPEPTTPEPTTAEPTTAEPTTDESTPAEPTTAEPTTAEPEPGSANIASLSFFTLLVTLIINMV</sequence>